<dbReference type="KEGG" id="paek:D3873_09015"/>
<dbReference type="InterPro" id="IPR008964">
    <property type="entry name" value="Invasin/intimin_cell_adhesion"/>
</dbReference>
<dbReference type="Gene3D" id="2.60.40.10">
    <property type="entry name" value="Immunoglobulins"/>
    <property type="match status" value="1"/>
</dbReference>
<dbReference type="EMBL" id="CP032418">
    <property type="protein sequence ID" value="AYC29640.1"/>
    <property type="molecule type" value="Genomic_DNA"/>
</dbReference>
<dbReference type="InterPro" id="IPR013783">
    <property type="entry name" value="Ig-like_fold"/>
</dbReference>
<protein>
    <submittedName>
        <fullName evidence="2">Uncharacterized protein</fullName>
    </submittedName>
</protein>
<reference evidence="2" key="1">
    <citation type="submission" date="2018-09" db="EMBL/GenBank/DDBJ databases">
        <authorList>
            <person name="Parvin R."/>
            <person name="Begum J.A."/>
            <person name="Chowdhury E.H."/>
            <person name="Islam M.R."/>
            <person name="Harder T."/>
        </authorList>
    </citation>
    <scope>NUCLEOTIDE SEQUENCE</scope>
    <source>
        <strain evidence="2">K2R23-3</strain>
    </source>
</reference>
<dbReference type="Proteomes" id="UP000265725">
    <property type="component" value="Chromosome"/>
</dbReference>
<dbReference type="RefSeq" id="WP_119883378.1">
    <property type="nucleotide sequence ID" value="NZ_CP032418.1"/>
</dbReference>
<evidence type="ECO:0000313" key="2">
    <source>
        <dbReference type="EMBL" id="AYC30004.1"/>
    </source>
</evidence>
<accession>A0A385YTY2</accession>
<gene>
    <name evidence="1" type="ORF">D3873_06965</name>
    <name evidence="2" type="ORF">D3873_09015</name>
</gene>
<reference evidence="3" key="2">
    <citation type="submission" date="2018-09" db="EMBL/GenBank/DDBJ databases">
        <authorList>
            <person name="Zhu H."/>
        </authorList>
    </citation>
    <scope>NUCLEOTIDE SEQUENCE [LARGE SCALE GENOMIC DNA]</scope>
    <source>
        <strain evidence="3">K2R23-3</strain>
    </source>
</reference>
<dbReference type="AlphaFoldDB" id="A0A385YTY2"/>
<sequence length="125" mass="13643">MTSNFIVQGDSVYKSEEIVTDTQTVSITSYYDQATHIRLSTDKETILSNGTDVATVTARLYNYEGQYQVGSNDSVTFSIDGAEQTLSLIDGQVSIEVTSDVVDDILITCHAPNVRIGEVVIRAQT</sequence>
<name>A0A385YTY2_9BACL</name>
<keyword evidence="3" id="KW-1185">Reference proteome</keyword>
<evidence type="ECO:0000313" key="3">
    <source>
        <dbReference type="Proteomes" id="UP000265725"/>
    </source>
</evidence>
<dbReference type="SUPFAM" id="SSF49373">
    <property type="entry name" value="Invasin/intimin cell-adhesion fragments"/>
    <property type="match status" value="1"/>
</dbReference>
<organism evidence="2 3">
    <name type="scientific">Paenisporosarcina cavernae</name>
    <dbReference type="NCBI Taxonomy" id="2320858"/>
    <lineage>
        <taxon>Bacteria</taxon>
        <taxon>Bacillati</taxon>
        <taxon>Bacillota</taxon>
        <taxon>Bacilli</taxon>
        <taxon>Bacillales</taxon>
        <taxon>Caryophanaceae</taxon>
        <taxon>Paenisporosarcina</taxon>
    </lineage>
</organism>
<evidence type="ECO:0000313" key="1">
    <source>
        <dbReference type="EMBL" id="AYC29640.1"/>
    </source>
</evidence>
<dbReference type="EMBL" id="CP032418">
    <property type="protein sequence ID" value="AYC30004.1"/>
    <property type="molecule type" value="Genomic_DNA"/>
</dbReference>
<dbReference type="KEGG" id="paek:D3873_06965"/>
<proteinExistence type="predicted"/>